<proteinExistence type="predicted"/>
<feature type="domain" description="Phage tail tape measure protein" evidence="1">
    <location>
        <begin position="117"/>
        <end position="256"/>
    </location>
</feature>
<gene>
    <name evidence="2" type="ORF">AVCANL283_08155</name>
</gene>
<dbReference type="RefSeq" id="WP_224325551.1">
    <property type="nucleotide sequence ID" value="NZ_JACGBB010000028.1"/>
</dbReference>
<evidence type="ECO:0000259" key="1">
    <source>
        <dbReference type="Pfam" id="PF10145"/>
    </source>
</evidence>
<dbReference type="Proteomes" id="UP000786183">
    <property type="component" value="Unassembled WGS sequence"/>
</dbReference>
<dbReference type="InterPro" id="IPR010090">
    <property type="entry name" value="Phage_tape_meas"/>
</dbReference>
<keyword evidence="3" id="KW-1185">Reference proteome</keyword>
<comment type="caution">
    <text evidence="2">The sequence shown here is derived from an EMBL/GenBank/DDBJ whole genome shotgun (WGS) entry which is preliminary data.</text>
</comment>
<dbReference type="NCBIfam" id="TIGR01760">
    <property type="entry name" value="tape_meas_TP901"/>
    <property type="match status" value="1"/>
</dbReference>
<name>A0ABS7WU40_9BACT</name>
<sequence length="260" mass="27697">MGLDLGIGIKLAFDGFNGIRDKQTSLKVLGRVAKLSADDMNKLNASIAKLNKLDIKTKLASKELKNFKDELSGNLARIGALAVPVKFAGDFESALADFNNAAKLSDFELKDMSEYFLKLSNHINISSTQIASLGQNIAKLGVPKSDLKDYLSSAAKLQLALGFSTDETNAMLSSLGTHFKLTSKDVLGLGDEILTLSSNFNASSRSIASITSRLGASAKMFGLNAKESAVLGAAFLQVAKDEETAENSINSLNEKLLNSL</sequence>
<protein>
    <submittedName>
        <fullName evidence="2">Phage tail tape measure protein</fullName>
    </submittedName>
</protein>
<feature type="non-terminal residue" evidence="2">
    <location>
        <position position="260"/>
    </location>
</feature>
<accession>A0ABS7WU40</accession>
<evidence type="ECO:0000313" key="3">
    <source>
        <dbReference type="Proteomes" id="UP000786183"/>
    </source>
</evidence>
<dbReference type="EMBL" id="JACGBB010000028">
    <property type="protein sequence ID" value="MBZ7988063.1"/>
    <property type="molecule type" value="Genomic_DNA"/>
</dbReference>
<dbReference type="Pfam" id="PF10145">
    <property type="entry name" value="PhageMin_Tail"/>
    <property type="match status" value="1"/>
</dbReference>
<evidence type="ECO:0000313" key="2">
    <source>
        <dbReference type="EMBL" id="MBZ7988063.1"/>
    </source>
</evidence>
<reference evidence="2 3" key="1">
    <citation type="submission" date="2020-07" db="EMBL/GenBank/DDBJ databases">
        <title>Transfer of Campylobacter canadensis to the novel genus Avispirillum gen. nov., that also includes two novel species recovered from migratory waterfowl: Avispirillum anseris sp. nov. and Avispirillum brantae sp. nov.</title>
        <authorList>
            <person name="Miller W.G."/>
            <person name="Chapman M.H."/>
            <person name="Yee E."/>
            <person name="Inglis G.D."/>
        </authorList>
    </citation>
    <scope>NUCLEOTIDE SEQUENCE [LARGE SCALE GENOMIC DNA]</scope>
    <source>
        <strain evidence="2 3">L283</strain>
    </source>
</reference>
<organism evidence="2 3">
    <name type="scientific">Campylobacter canadensis</name>
    <dbReference type="NCBI Taxonomy" id="449520"/>
    <lineage>
        <taxon>Bacteria</taxon>
        <taxon>Pseudomonadati</taxon>
        <taxon>Campylobacterota</taxon>
        <taxon>Epsilonproteobacteria</taxon>
        <taxon>Campylobacterales</taxon>
        <taxon>Campylobacteraceae</taxon>
        <taxon>Campylobacter</taxon>
    </lineage>
</organism>